<feature type="region of interest" description="Disordered" evidence="15">
    <location>
        <begin position="1"/>
        <end position="71"/>
    </location>
</feature>
<evidence type="ECO:0000313" key="18">
    <source>
        <dbReference type="EMBL" id="KAL3757767.1"/>
    </source>
</evidence>
<dbReference type="InterPro" id="IPR020568">
    <property type="entry name" value="Ribosomal_Su5_D2-typ_SF"/>
</dbReference>
<name>A0ABD3M253_9STRA</name>
<dbReference type="GO" id="GO:0003677">
    <property type="term" value="F:DNA binding"/>
    <property type="evidence" value="ECO:0007669"/>
    <property type="project" value="UniProtKB-UniRule"/>
</dbReference>
<evidence type="ECO:0000256" key="3">
    <source>
        <dbReference type="ARBA" id="ARBA00001946"/>
    </source>
</evidence>
<evidence type="ECO:0000256" key="10">
    <source>
        <dbReference type="ARBA" id="ARBA00023029"/>
    </source>
</evidence>
<dbReference type="Gene3D" id="3.40.50.670">
    <property type="match status" value="1"/>
</dbReference>
<dbReference type="PRINTS" id="PR01158">
    <property type="entry name" value="TOPISMRASEII"/>
</dbReference>
<dbReference type="Proteomes" id="UP001530293">
    <property type="component" value="Unassembled WGS sequence"/>
</dbReference>
<dbReference type="Pfam" id="PF01751">
    <property type="entry name" value="Toprim"/>
    <property type="match status" value="1"/>
</dbReference>
<dbReference type="PANTHER" id="PTHR10169:SF38">
    <property type="entry name" value="DNA TOPOISOMERASE 2"/>
    <property type="match status" value="1"/>
</dbReference>
<comment type="catalytic activity">
    <reaction evidence="1 13 14">
        <text>ATP-dependent breakage, passage and rejoining of double-stranded DNA.</text>
        <dbReference type="EC" id="5.6.2.2"/>
    </reaction>
</comment>
<reference evidence="18 19" key="1">
    <citation type="submission" date="2024-10" db="EMBL/GenBank/DDBJ databases">
        <title>Updated reference genomes for cyclostephanoid diatoms.</title>
        <authorList>
            <person name="Roberts W.R."/>
            <person name="Alverson A.J."/>
        </authorList>
    </citation>
    <scope>NUCLEOTIDE SEQUENCE [LARGE SCALE GENOMIC DNA]</scope>
    <source>
        <strain evidence="18 19">AJA232-27</strain>
    </source>
</reference>
<dbReference type="Pfam" id="PF16898">
    <property type="entry name" value="TOPRIM_C"/>
    <property type="match status" value="1"/>
</dbReference>
<feature type="region of interest" description="Disordered" evidence="15">
    <location>
        <begin position="1608"/>
        <end position="1651"/>
    </location>
</feature>
<dbReference type="InterPro" id="IPR001241">
    <property type="entry name" value="Topo_IIA"/>
</dbReference>
<dbReference type="InterPro" id="IPR013760">
    <property type="entry name" value="Topo_IIA-like_dom_sf"/>
</dbReference>
<evidence type="ECO:0000256" key="11">
    <source>
        <dbReference type="ARBA" id="ARBA00023125"/>
    </source>
</evidence>
<dbReference type="FunFam" id="3.30.1360.40:FF:000003">
    <property type="entry name" value="DNA topoisomerase 2"/>
    <property type="match status" value="1"/>
</dbReference>
<dbReference type="InterPro" id="IPR002205">
    <property type="entry name" value="Topo_IIA_dom_A"/>
</dbReference>
<dbReference type="GO" id="GO:0003918">
    <property type="term" value="F:DNA topoisomerase type II (double strand cut, ATP-hydrolyzing) activity"/>
    <property type="evidence" value="ECO:0007669"/>
    <property type="project" value="UniProtKB-UniRule"/>
</dbReference>
<dbReference type="GO" id="GO:0005524">
    <property type="term" value="F:ATP binding"/>
    <property type="evidence" value="ECO:0007669"/>
    <property type="project" value="UniProtKB-UniRule"/>
</dbReference>
<feature type="region of interest" description="Disordered" evidence="15">
    <location>
        <begin position="1046"/>
        <end position="1066"/>
    </location>
</feature>
<dbReference type="CDD" id="cd16930">
    <property type="entry name" value="HATPase_TopII-like"/>
    <property type="match status" value="1"/>
</dbReference>
<feature type="region of interest" description="Disordered" evidence="15">
    <location>
        <begin position="1211"/>
        <end position="1237"/>
    </location>
</feature>
<dbReference type="EMBL" id="JALLBG020000254">
    <property type="protein sequence ID" value="KAL3757767.1"/>
    <property type="molecule type" value="Genomic_DNA"/>
</dbReference>
<accession>A0ABD3M253</accession>
<dbReference type="InterPro" id="IPR036890">
    <property type="entry name" value="HATPase_C_sf"/>
</dbReference>
<evidence type="ECO:0000256" key="1">
    <source>
        <dbReference type="ARBA" id="ARBA00000185"/>
    </source>
</evidence>
<dbReference type="SUPFAM" id="SSF55874">
    <property type="entry name" value="ATPase domain of HSP90 chaperone/DNA topoisomerase II/histidine kinase"/>
    <property type="match status" value="1"/>
</dbReference>
<feature type="region of interest" description="Disordered" evidence="15">
    <location>
        <begin position="1330"/>
        <end position="1370"/>
    </location>
</feature>
<dbReference type="FunFam" id="3.40.50.670:FF:000001">
    <property type="entry name" value="DNA topoisomerase 2"/>
    <property type="match status" value="1"/>
</dbReference>
<protein>
    <recommendedName>
        <fullName evidence="14">DNA topoisomerase 2</fullName>
        <ecNumber evidence="14">5.6.2.2</ecNumber>
    </recommendedName>
</protein>
<comment type="subunit">
    <text evidence="14">Homodimer.</text>
</comment>
<dbReference type="InterPro" id="IPR006171">
    <property type="entry name" value="TOPRIM_dom"/>
</dbReference>
<evidence type="ECO:0000256" key="5">
    <source>
        <dbReference type="ARBA" id="ARBA00011080"/>
    </source>
</evidence>
<dbReference type="Gene3D" id="3.30.1490.30">
    <property type="match status" value="1"/>
</dbReference>
<evidence type="ECO:0000256" key="6">
    <source>
        <dbReference type="ARBA" id="ARBA00022723"/>
    </source>
</evidence>
<feature type="compositionally biased region" description="Basic and acidic residues" evidence="15">
    <location>
        <begin position="1056"/>
        <end position="1066"/>
    </location>
</feature>
<comment type="cofactor">
    <cofactor evidence="2">
        <name>Ca(2+)</name>
        <dbReference type="ChEBI" id="CHEBI:29108"/>
    </cofactor>
</comment>
<dbReference type="Pfam" id="PF02518">
    <property type="entry name" value="HATPase_c"/>
    <property type="match status" value="1"/>
</dbReference>
<feature type="compositionally biased region" description="Acidic residues" evidence="15">
    <location>
        <begin position="1642"/>
        <end position="1651"/>
    </location>
</feature>
<evidence type="ECO:0000313" key="19">
    <source>
        <dbReference type="Proteomes" id="UP001530293"/>
    </source>
</evidence>
<dbReference type="FunFam" id="3.90.199.10:FF:000002">
    <property type="entry name" value="DNA topoisomerase 2"/>
    <property type="match status" value="1"/>
</dbReference>
<evidence type="ECO:0000256" key="14">
    <source>
        <dbReference type="RuleBase" id="RU362094"/>
    </source>
</evidence>
<dbReference type="Pfam" id="PF00521">
    <property type="entry name" value="DNA_topoisoIV"/>
    <property type="match status" value="1"/>
</dbReference>
<dbReference type="Gene3D" id="3.30.565.10">
    <property type="entry name" value="Histidine kinase-like ATPase, C-terminal domain"/>
    <property type="match status" value="1"/>
</dbReference>
<evidence type="ECO:0000259" key="17">
    <source>
        <dbReference type="PROSITE" id="PS52040"/>
    </source>
</evidence>
<dbReference type="InterPro" id="IPR001154">
    <property type="entry name" value="TopoII_euk"/>
</dbReference>
<feature type="region of interest" description="Disordered" evidence="15">
    <location>
        <begin position="1523"/>
        <end position="1551"/>
    </location>
</feature>
<dbReference type="GO" id="GO:0009507">
    <property type="term" value="C:chloroplast"/>
    <property type="evidence" value="ECO:0007669"/>
    <property type="project" value="UniProtKB-SubCell"/>
</dbReference>
<feature type="compositionally biased region" description="Polar residues" evidence="15">
    <location>
        <begin position="52"/>
        <end position="62"/>
    </location>
</feature>
<dbReference type="Gene3D" id="3.30.230.10">
    <property type="match status" value="1"/>
</dbReference>
<evidence type="ECO:0000259" key="16">
    <source>
        <dbReference type="PROSITE" id="PS50880"/>
    </source>
</evidence>
<comment type="function">
    <text evidence="14">Control of topological states of DNA by transient breakage and subsequent rejoining of DNA strands. Topoisomerase II makes double-strand breaks.</text>
</comment>
<dbReference type="InterPro" id="IPR003594">
    <property type="entry name" value="HATPase_dom"/>
</dbReference>
<feature type="domain" description="Topo IIA-type catalytic" evidence="17">
    <location>
        <begin position="813"/>
        <end position="1301"/>
    </location>
</feature>
<keyword evidence="19" id="KW-1185">Reference proteome</keyword>
<evidence type="ECO:0000256" key="2">
    <source>
        <dbReference type="ARBA" id="ARBA00001913"/>
    </source>
</evidence>
<dbReference type="InterPro" id="IPR034157">
    <property type="entry name" value="TOPRIM_TopoII"/>
</dbReference>
<feature type="region of interest" description="Disordered" evidence="15">
    <location>
        <begin position="1408"/>
        <end position="1475"/>
    </location>
</feature>
<keyword evidence="6" id="KW-0479">Metal-binding</keyword>
<evidence type="ECO:0000256" key="15">
    <source>
        <dbReference type="SAM" id="MobiDB-lite"/>
    </source>
</evidence>
<keyword evidence="11 13" id="KW-0238">DNA-binding</keyword>
<dbReference type="CDD" id="cd03365">
    <property type="entry name" value="TOPRIM_TopoIIA"/>
    <property type="match status" value="1"/>
</dbReference>
<dbReference type="PROSITE" id="PS50880">
    <property type="entry name" value="TOPRIM"/>
    <property type="match status" value="1"/>
</dbReference>
<keyword evidence="10 13" id="KW-0799">Topoisomerase</keyword>
<dbReference type="SMART" id="SM00433">
    <property type="entry name" value="TOP2c"/>
    <property type="match status" value="1"/>
</dbReference>
<dbReference type="EC" id="5.6.2.2" evidence="14"/>
<keyword evidence="12 13" id="KW-0413">Isomerase</keyword>
<organism evidence="18 19">
    <name type="scientific">Discostella pseudostelligera</name>
    <dbReference type="NCBI Taxonomy" id="259834"/>
    <lineage>
        <taxon>Eukaryota</taxon>
        <taxon>Sar</taxon>
        <taxon>Stramenopiles</taxon>
        <taxon>Ochrophyta</taxon>
        <taxon>Bacillariophyta</taxon>
        <taxon>Coscinodiscophyceae</taxon>
        <taxon>Thalassiosirophycidae</taxon>
        <taxon>Stephanodiscales</taxon>
        <taxon>Stephanodiscaceae</taxon>
        <taxon>Discostella</taxon>
    </lineage>
</organism>
<feature type="compositionally biased region" description="Acidic residues" evidence="15">
    <location>
        <begin position="7"/>
        <end position="51"/>
    </location>
</feature>
<dbReference type="PRINTS" id="PR00418">
    <property type="entry name" value="TPI2FAMILY"/>
</dbReference>
<dbReference type="InterPro" id="IPR018522">
    <property type="entry name" value="TopoIIA_CS"/>
</dbReference>
<dbReference type="SUPFAM" id="SSF56719">
    <property type="entry name" value="Type II DNA topoisomerase"/>
    <property type="match status" value="1"/>
</dbReference>
<dbReference type="InterPro" id="IPR013758">
    <property type="entry name" value="Topo_IIA_A/C_ab"/>
</dbReference>
<dbReference type="Gene3D" id="3.90.199.10">
    <property type="entry name" value="Topoisomerase II, domain 5"/>
    <property type="match status" value="1"/>
</dbReference>
<dbReference type="FunFam" id="3.30.1490.30:FF:000001">
    <property type="entry name" value="DNA topoisomerase 2"/>
    <property type="match status" value="1"/>
</dbReference>
<dbReference type="InterPro" id="IPR014721">
    <property type="entry name" value="Ribsml_uS5_D2-typ_fold_subgr"/>
</dbReference>
<evidence type="ECO:0000256" key="7">
    <source>
        <dbReference type="ARBA" id="ARBA00022741"/>
    </source>
</evidence>
<feature type="domain" description="Toprim" evidence="16">
    <location>
        <begin position="538"/>
        <end position="654"/>
    </location>
</feature>
<dbReference type="PROSITE" id="PS00177">
    <property type="entry name" value="TOPOISOMERASE_II"/>
    <property type="match status" value="1"/>
</dbReference>
<dbReference type="PROSITE" id="PS52040">
    <property type="entry name" value="TOPO_IIA"/>
    <property type="match status" value="1"/>
</dbReference>
<gene>
    <name evidence="18" type="ORF">ACHAWU_000408</name>
</gene>
<evidence type="ECO:0000256" key="12">
    <source>
        <dbReference type="ARBA" id="ARBA00023235"/>
    </source>
</evidence>
<dbReference type="Gene3D" id="3.30.1360.40">
    <property type="match status" value="1"/>
</dbReference>
<dbReference type="InterPro" id="IPR050634">
    <property type="entry name" value="DNA_Topoisomerase_II"/>
</dbReference>
<dbReference type="InterPro" id="IPR013757">
    <property type="entry name" value="Topo_IIA_A_a_sf"/>
</dbReference>
<dbReference type="SUPFAM" id="SSF54211">
    <property type="entry name" value="Ribosomal protein S5 domain 2-like"/>
    <property type="match status" value="1"/>
</dbReference>
<dbReference type="FunFam" id="3.30.230.10:FF:000008">
    <property type="entry name" value="DNA topoisomerase 2"/>
    <property type="match status" value="1"/>
</dbReference>
<dbReference type="SMART" id="SM00434">
    <property type="entry name" value="TOP4c"/>
    <property type="match status" value="1"/>
</dbReference>
<dbReference type="GO" id="GO:0006265">
    <property type="term" value="P:DNA topological change"/>
    <property type="evidence" value="ECO:0007669"/>
    <property type="project" value="UniProtKB-UniRule"/>
</dbReference>
<dbReference type="PANTHER" id="PTHR10169">
    <property type="entry name" value="DNA TOPOISOMERASE/GYRASE"/>
    <property type="match status" value="1"/>
</dbReference>
<comment type="similarity">
    <text evidence="5 14">Belongs to the type II topoisomerase family.</text>
</comment>
<comment type="caution">
    <text evidence="18">The sequence shown here is derived from an EMBL/GenBank/DDBJ whole genome shotgun (WGS) entry which is preliminary data.</text>
</comment>
<evidence type="ECO:0000256" key="9">
    <source>
        <dbReference type="ARBA" id="ARBA00022842"/>
    </source>
</evidence>
<dbReference type="InterPro" id="IPR013506">
    <property type="entry name" value="Topo_IIA_bsu_dom2"/>
</dbReference>
<sequence length="1651" mass="184731">MVHDSDSGDELDFGPSSSDDDQDDPSISSDDDDTAVDDDNASASDYDEFENDSPNKVKLSSTTKKRKQCNVSTTIKAPIAKKKIKTKSSMEYSPPPPARQRVKTVEETYQKKTQLEHILLRPDTYIGSIEPLTQPMFILDDDDDTNQIVQREITYTPGFYKIFDEIVVNAADNKQRDPTMDRLEIDVDKKRGIISVLNNGKSIPVVKHKEHGCYVPTLIFGHLLTGSNFDDNEKKTTGGRNGYGAKLANIFSKKFIVECLDTSHGLKFKQVWWNNMHQADEPVIDTISSSEKKHGDYVKITFVPDFEKLNMPAGLDDDAVGLISKRAYDIAGSMSDRKGKKLNVYLNGDKLKVNDFKSYLALFDAISTPEVFEKIGNDWEVGVGCNMDGGGFQQISFVNAIATTKGGGHVDYITNLLIKHLQACVAKKNKGSKDLKPAQIKNHFSVFINCLVENPTFDSQTKENLTTKPMNFKKNVTLSNQFMKRVEKCGVVESIMQFAKFQESRALQRKGGTKKSKLRGISKLDDANHAGTAKSKDCTLIITEGDSAKSLAMAGLSVVGRDYYGVFPLKGKLLNVRDANHKQIMKNEEIMNLVEIMGLKFNTTYTEENAKSLRYGHLMIMADQDHDGSHIKGLVINFIHHFWPSLLDVPGFLQQFITPIVKCSKGKNSKTFYTLPQYEEWRESTGNAGKGWNIKYYKGLGTSTSTEAKDYFSNLDVHEIHFNELSSDIVSGYNSDDEIDIDECNNALTSSGGSLIEMAFSKTKADDRKEWLRNVDKNAFLNYSEAQKKGVNYSDFVNKELALFSLHNVQRSLPHILDGLKVSQRKVLFACFKKKLNNEVKVGQLAGYIGEHSAYHHGEMSLHGAIVGMAQNYVGSNNVNLLYPSGQFGTRRMGGKDHASARYIFTRLEKITRAIFHPDDDALLNYQNEDGISIEPEHYMPVIPMILVNGAEGIGTGWSSSIKSHNPREIISNIRKMIMKEEPEEMHPYFSGWTGEIILETGKDRSYSVRGQVKRTNNTTLHITELPIGRWTQDYKENVLEKMLTGNDDKKKKKKDGNENDEKNEGDIIDFKENHTDTTVSFTISACKENIDAFENEKDGLYGKFKLTATISTKNMTAFDKDGKLKTYKDSLEILAEFVHHRMSFYVARKEYLLQKKRSDLSMLENKIRFVEQVCEGTLVVSDRKRTELLAELKNRGYTLFQDDTNGDDGANRGHALFQDDTNDDDGAAVKDVDSDVEASDSEDYMSDVGLSKGYEYLLGMKIWSLTFERAEELRMQQGEKVKEVESLNATPPEHIWLADLDAIEELLDERDKALGVGPKKQKFIKAMIKSTAPKKPGRKGTEKVVDEWNSEQSESEESDISDSQSECSIRDDHSALKCTARKQTKRIVKDDASNSSSLSFGIDMLESASNESSASRKESLKVAPKRQKRVQSKLQSDKENEDEVMTFTVDSLTSQWDSHNSEREESDDSDSQSKLDIIISTKKSGAPKVHTANATLAITPLLPSVASAADIMAVSKRKGGLSARRSYGRSHTDRYAKKTRSSQNSGCMSKGKTAISLGISPTFSFGARKKLSAESGFRKSPEAVTSSNRNQIDDLLVDSDESVSAVPAKYESSTIKTARKRIIDSSPGSDATERKKRVMESDSDSEDEDF</sequence>
<comment type="subcellular location">
    <subcellularLocation>
        <location evidence="4">Plastid</location>
        <location evidence="4">Chloroplast</location>
    </subcellularLocation>
</comment>
<keyword evidence="9" id="KW-0460">Magnesium</keyword>
<evidence type="ECO:0000256" key="8">
    <source>
        <dbReference type="ARBA" id="ARBA00022840"/>
    </source>
</evidence>
<feature type="active site" description="O-(5'-phospho-DNA)-tyrosine intermediate" evidence="13">
    <location>
        <position position="903"/>
    </location>
</feature>
<dbReference type="CDD" id="cd00187">
    <property type="entry name" value="TOP4c"/>
    <property type="match status" value="1"/>
</dbReference>
<dbReference type="Gene3D" id="1.10.268.10">
    <property type="entry name" value="Topoisomerase, domain 3"/>
    <property type="match status" value="1"/>
</dbReference>
<dbReference type="Pfam" id="PF00204">
    <property type="entry name" value="DNA_gyraseB"/>
    <property type="match status" value="1"/>
</dbReference>
<dbReference type="InterPro" id="IPR031660">
    <property type="entry name" value="TOPRIM_C"/>
</dbReference>
<dbReference type="FunFam" id="3.30.565.10:FF:000004">
    <property type="entry name" value="DNA topoisomerase 2"/>
    <property type="match status" value="1"/>
</dbReference>
<dbReference type="GO" id="GO:0046872">
    <property type="term" value="F:metal ion binding"/>
    <property type="evidence" value="ECO:0007669"/>
    <property type="project" value="UniProtKB-KW"/>
</dbReference>
<dbReference type="CDD" id="cd03481">
    <property type="entry name" value="TopoIIA_Trans_ScTopoIIA"/>
    <property type="match status" value="1"/>
</dbReference>
<dbReference type="InterPro" id="IPR013759">
    <property type="entry name" value="Topo_IIA_B_C"/>
</dbReference>
<proteinExistence type="inferred from homology"/>
<keyword evidence="8 14" id="KW-0067">ATP-binding</keyword>
<comment type="cofactor">
    <cofactor evidence="3">
        <name>Mg(2+)</name>
        <dbReference type="ChEBI" id="CHEBI:18420"/>
    </cofactor>
</comment>
<evidence type="ECO:0000256" key="4">
    <source>
        <dbReference type="ARBA" id="ARBA00004229"/>
    </source>
</evidence>
<evidence type="ECO:0000256" key="13">
    <source>
        <dbReference type="PROSITE-ProRule" id="PRU01384"/>
    </source>
</evidence>
<keyword evidence="7 14" id="KW-0547">Nucleotide-binding</keyword>